<name>A0A086ALE2_9FLAO</name>
<gene>
    <name evidence="2" type="ORF">IQ37_17135</name>
</gene>
<accession>A0A086ALE2</accession>
<protein>
    <recommendedName>
        <fullName evidence="4">AraC family transcriptional regulator</fullName>
    </recommendedName>
</protein>
<dbReference type="AlphaFoldDB" id="A0A086ALE2"/>
<evidence type="ECO:0008006" key="4">
    <source>
        <dbReference type="Google" id="ProtNLM"/>
    </source>
</evidence>
<proteinExistence type="predicted"/>
<keyword evidence="1" id="KW-0732">Signal</keyword>
<feature type="signal peptide" evidence="1">
    <location>
        <begin position="1"/>
        <end position="29"/>
    </location>
</feature>
<organism evidence="2 3">
    <name type="scientific">Chryseobacterium piperi</name>
    <dbReference type="NCBI Taxonomy" id="558152"/>
    <lineage>
        <taxon>Bacteria</taxon>
        <taxon>Pseudomonadati</taxon>
        <taxon>Bacteroidota</taxon>
        <taxon>Flavobacteriia</taxon>
        <taxon>Flavobacteriales</taxon>
        <taxon>Weeksellaceae</taxon>
        <taxon>Chryseobacterium group</taxon>
        <taxon>Chryseobacterium</taxon>
    </lineage>
</organism>
<reference evidence="2 3" key="1">
    <citation type="submission" date="2014-07" db="EMBL/GenBank/DDBJ databases">
        <title>Genome of Chryseobacterium piperi CTM.</title>
        <authorList>
            <person name="Pipes S.E."/>
            <person name="Stropko S.J."/>
            <person name="Newman J.D."/>
        </authorList>
    </citation>
    <scope>NUCLEOTIDE SEQUENCE [LARGE SCALE GENOMIC DNA]</scope>
    <source>
        <strain evidence="2 3">CTM</strain>
    </source>
</reference>
<sequence>MNYTLIKSKMMKNKLAIFLLALFPVLLLAQNTSDNSRKNNEPIVVLIHRLTDIKELSSSQKQILKDQLQNQNNFEMYFKGNAISSIPDDLIVNFTNIGRKIMYNVKTALKYESYDTYQRINFPLLEYRLPCILEVKGYTSRTFKEKMKNNVIAENTKYVYSHTPTIYLKMWEDEIGDPHFYGELVVFPEEK</sequence>
<dbReference type="EMBL" id="JPRJ01000045">
    <property type="protein sequence ID" value="KFF17506.1"/>
    <property type="molecule type" value="Genomic_DNA"/>
</dbReference>
<comment type="caution">
    <text evidence="2">The sequence shown here is derived from an EMBL/GenBank/DDBJ whole genome shotgun (WGS) entry which is preliminary data.</text>
</comment>
<keyword evidence="3" id="KW-1185">Reference proteome</keyword>
<evidence type="ECO:0000313" key="3">
    <source>
        <dbReference type="Proteomes" id="UP000028709"/>
    </source>
</evidence>
<dbReference type="KEGG" id="cpip:CJF12_04190"/>
<evidence type="ECO:0000313" key="2">
    <source>
        <dbReference type="EMBL" id="KFF17506.1"/>
    </source>
</evidence>
<evidence type="ECO:0000256" key="1">
    <source>
        <dbReference type="SAM" id="SignalP"/>
    </source>
</evidence>
<feature type="chain" id="PRO_5001802990" description="AraC family transcriptional regulator" evidence="1">
    <location>
        <begin position="30"/>
        <end position="191"/>
    </location>
</feature>
<dbReference type="Proteomes" id="UP000028709">
    <property type="component" value="Unassembled WGS sequence"/>
</dbReference>